<dbReference type="InterPro" id="IPR011006">
    <property type="entry name" value="CheY-like_superfamily"/>
</dbReference>
<dbReference type="PATRIC" id="fig|595434.4.peg.2484"/>
<comment type="caution">
    <text evidence="4">The sequence shown here is derived from an EMBL/GenBank/DDBJ whole genome shotgun (WGS) entry which is preliminary data.</text>
</comment>
<reference evidence="4" key="1">
    <citation type="submission" date="2015-05" db="EMBL/GenBank/DDBJ databases">
        <title>Permanent draft genome of Rhodopirellula islandicus K833.</title>
        <authorList>
            <person name="Kizina J."/>
            <person name="Richter M."/>
            <person name="Glockner F.O."/>
            <person name="Harder J."/>
        </authorList>
    </citation>
    <scope>NUCLEOTIDE SEQUENCE [LARGE SCALE GENOMIC DNA]</scope>
    <source>
        <strain evidence="4">K833</strain>
    </source>
</reference>
<feature type="modified residue" description="4-aspartylphosphate" evidence="2">
    <location>
        <position position="54"/>
    </location>
</feature>
<dbReference type="AlphaFoldDB" id="A0A0J1BFT4"/>
<dbReference type="EMBL" id="LECT01000019">
    <property type="protein sequence ID" value="KLU05401.1"/>
    <property type="molecule type" value="Genomic_DNA"/>
</dbReference>
<dbReference type="Proteomes" id="UP000036367">
    <property type="component" value="Unassembled WGS sequence"/>
</dbReference>
<dbReference type="PANTHER" id="PTHR44591">
    <property type="entry name" value="STRESS RESPONSE REGULATOR PROTEIN 1"/>
    <property type="match status" value="1"/>
</dbReference>
<evidence type="ECO:0000259" key="3">
    <source>
        <dbReference type="PROSITE" id="PS50110"/>
    </source>
</evidence>
<keyword evidence="5" id="KW-1185">Reference proteome</keyword>
<evidence type="ECO:0000256" key="1">
    <source>
        <dbReference type="ARBA" id="ARBA00022553"/>
    </source>
</evidence>
<dbReference type="InterPro" id="IPR001789">
    <property type="entry name" value="Sig_transdc_resp-reg_receiver"/>
</dbReference>
<evidence type="ECO:0000256" key="2">
    <source>
        <dbReference type="PROSITE-ProRule" id="PRU00169"/>
    </source>
</evidence>
<keyword evidence="1 2" id="KW-0597">Phosphoprotein</keyword>
<proteinExistence type="predicted"/>
<evidence type="ECO:0000313" key="5">
    <source>
        <dbReference type="Proteomes" id="UP000036367"/>
    </source>
</evidence>
<dbReference type="SMART" id="SM00448">
    <property type="entry name" value="REC"/>
    <property type="match status" value="1"/>
</dbReference>
<sequence>MHRMKILVIEDDADYSDILMTSLASWGHSPVAAFNWFSVMRTLESDSFDLIVTDIETPTGNALNAFDFLNREEKVRSIPKIVITGREGQETQNACLAIGAVYIHKSTSSIADLKAELDSLSLTS</sequence>
<dbReference type="PANTHER" id="PTHR44591:SF23">
    <property type="entry name" value="CHEY SUBFAMILY"/>
    <property type="match status" value="1"/>
</dbReference>
<protein>
    <submittedName>
        <fullName evidence="4">Two-component signal transduction</fullName>
    </submittedName>
</protein>
<gene>
    <name evidence="4" type="ORF">RISK_002608</name>
</gene>
<dbReference type="InterPro" id="IPR050595">
    <property type="entry name" value="Bact_response_regulator"/>
</dbReference>
<dbReference type="Pfam" id="PF00072">
    <property type="entry name" value="Response_reg"/>
    <property type="match status" value="1"/>
</dbReference>
<dbReference type="OrthoDB" id="284672at2"/>
<organism evidence="4 5">
    <name type="scientific">Rhodopirellula islandica</name>
    <dbReference type="NCBI Taxonomy" id="595434"/>
    <lineage>
        <taxon>Bacteria</taxon>
        <taxon>Pseudomonadati</taxon>
        <taxon>Planctomycetota</taxon>
        <taxon>Planctomycetia</taxon>
        <taxon>Pirellulales</taxon>
        <taxon>Pirellulaceae</taxon>
        <taxon>Rhodopirellula</taxon>
    </lineage>
</organism>
<dbReference type="PROSITE" id="PS50110">
    <property type="entry name" value="RESPONSE_REGULATORY"/>
    <property type="match status" value="1"/>
</dbReference>
<dbReference type="SUPFAM" id="SSF52172">
    <property type="entry name" value="CheY-like"/>
    <property type="match status" value="1"/>
</dbReference>
<evidence type="ECO:0000313" key="4">
    <source>
        <dbReference type="EMBL" id="KLU05401.1"/>
    </source>
</evidence>
<dbReference type="CDD" id="cd00156">
    <property type="entry name" value="REC"/>
    <property type="match status" value="1"/>
</dbReference>
<name>A0A0J1BFT4_RHOIS</name>
<accession>A0A0J1BFT4</accession>
<dbReference type="GO" id="GO:0000160">
    <property type="term" value="P:phosphorelay signal transduction system"/>
    <property type="evidence" value="ECO:0007669"/>
    <property type="project" value="InterPro"/>
</dbReference>
<dbReference type="Gene3D" id="3.40.50.2300">
    <property type="match status" value="1"/>
</dbReference>
<dbReference type="STRING" id="595434.RISK_002608"/>
<feature type="domain" description="Response regulatory" evidence="3">
    <location>
        <begin position="5"/>
        <end position="121"/>
    </location>
</feature>